<evidence type="ECO:0000259" key="6">
    <source>
        <dbReference type="Pfam" id="PF01694"/>
    </source>
</evidence>
<reference evidence="7" key="1">
    <citation type="submission" date="2022-10" db="EMBL/GenBank/DDBJ databases">
        <authorList>
            <person name="Chen Y."/>
            <person name="Dougan E. K."/>
            <person name="Chan C."/>
            <person name="Rhodes N."/>
            <person name="Thang M."/>
        </authorList>
    </citation>
    <scope>NUCLEOTIDE SEQUENCE</scope>
</reference>
<evidence type="ECO:0000256" key="4">
    <source>
        <dbReference type="ARBA" id="ARBA00023136"/>
    </source>
</evidence>
<feature type="transmembrane region" description="Helical" evidence="5">
    <location>
        <begin position="44"/>
        <end position="63"/>
    </location>
</feature>
<dbReference type="SUPFAM" id="SSF144091">
    <property type="entry name" value="Rhomboid-like"/>
    <property type="match status" value="1"/>
</dbReference>
<evidence type="ECO:0000256" key="1">
    <source>
        <dbReference type="ARBA" id="ARBA00004141"/>
    </source>
</evidence>
<keyword evidence="9" id="KW-1185">Reference proteome</keyword>
<feature type="transmembrane region" description="Helical" evidence="5">
    <location>
        <begin position="70"/>
        <end position="91"/>
    </location>
</feature>
<dbReference type="Proteomes" id="UP001152797">
    <property type="component" value="Unassembled WGS sequence"/>
</dbReference>
<dbReference type="EMBL" id="CAMXCT010006521">
    <property type="protein sequence ID" value="CAI4015237.1"/>
    <property type="molecule type" value="Genomic_DNA"/>
</dbReference>
<keyword evidence="2 5" id="KW-0812">Transmembrane</keyword>
<accession>A0A9P1GLE0</accession>
<protein>
    <submittedName>
        <fullName evidence="8">Peptidase S54 rhomboid domain-containing protein</fullName>
    </submittedName>
</protein>
<organism evidence="7">
    <name type="scientific">Cladocopium goreaui</name>
    <dbReference type="NCBI Taxonomy" id="2562237"/>
    <lineage>
        <taxon>Eukaryota</taxon>
        <taxon>Sar</taxon>
        <taxon>Alveolata</taxon>
        <taxon>Dinophyceae</taxon>
        <taxon>Suessiales</taxon>
        <taxon>Symbiodiniaceae</taxon>
        <taxon>Cladocopium</taxon>
    </lineage>
</organism>
<feature type="domain" description="Peptidase S54 rhomboid" evidence="6">
    <location>
        <begin position="9"/>
        <end position="139"/>
    </location>
</feature>
<dbReference type="InterPro" id="IPR022764">
    <property type="entry name" value="Peptidase_S54_rhomboid_dom"/>
</dbReference>
<evidence type="ECO:0000313" key="9">
    <source>
        <dbReference type="Proteomes" id="UP001152797"/>
    </source>
</evidence>
<reference evidence="8 9" key="2">
    <citation type="submission" date="2024-05" db="EMBL/GenBank/DDBJ databases">
        <authorList>
            <person name="Chen Y."/>
            <person name="Shah S."/>
            <person name="Dougan E. K."/>
            <person name="Thang M."/>
            <person name="Chan C."/>
        </authorList>
    </citation>
    <scope>NUCLEOTIDE SEQUENCE [LARGE SCALE GENOMIC DNA]</scope>
</reference>
<dbReference type="GO" id="GO:0004252">
    <property type="term" value="F:serine-type endopeptidase activity"/>
    <property type="evidence" value="ECO:0007669"/>
    <property type="project" value="InterPro"/>
</dbReference>
<comment type="caution">
    <text evidence="7">The sequence shown here is derived from an EMBL/GenBank/DDBJ whole genome shotgun (WGS) entry which is preliminary data.</text>
</comment>
<gene>
    <name evidence="7" type="ORF">C1SCF055_LOCUS40075</name>
</gene>
<dbReference type="Pfam" id="PF01694">
    <property type="entry name" value="Rhomboid"/>
    <property type="match status" value="1"/>
</dbReference>
<dbReference type="AlphaFoldDB" id="A0A9P1GLE0"/>
<dbReference type="InterPro" id="IPR035952">
    <property type="entry name" value="Rhomboid-like_sf"/>
</dbReference>
<dbReference type="GO" id="GO:0016020">
    <property type="term" value="C:membrane"/>
    <property type="evidence" value="ECO:0007669"/>
    <property type="project" value="UniProtKB-SubCell"/>
</dbReference>
<evidence type="ECO:0000256" key="5">
    <source>
        <dbReference type="SAM" id="Phobius"/>
    </source>
</evidence>
<comment type="subcellular location">
    <subcellularLocation>
        <location evidence="1">Membrane</location>
        <topology evidence="1">Multi-pass membrane protein</topology>
    </subcellularLocation>
</comment>
<evidence type="ECO:0000256" key="3">
    <source>
        <dbReference type="ARBA" id="ARBA00022989"/>
    </source>
</evidence>
<name>A0A9P1GLE0_9DINO</name>
<evidence type="ECO:0000313" key="7">
    <source>
        <dbReference type="EMBL" id="CAI4015237.1"/>
    </source>
</evidence>
<evidence type="ECO:0000313" key="8">
    <source>
        <dbReference type="EMBL" id="CAL4802549.1"/>
    </source>
</evidence>
<dbReference type="Gene3D" id="1.20.1540.10">
    <property type="entry name" value="Rhomboid-like"/>
    <property type="match status" value="1"/>
</dbReference>
<dbReference type="PANTHER" id="PTHR43066">
    <property type="entry name" value="RHOMBOID-RELATED PROTEIN"/>
    <property type="match status" value="1"/>
</dbReference>
<dbReference type="EMBL" id="CAMXCT020006521">
    <property type="protein sequence ID" value="CAL1168612.1"/>
    <property type="molecule type" value="Genomic_DNA"/>
</dbReference>
<evidence type="ECO:0000256" key="2">
    <source>
        <dbReference type="ARBA" id="ARBA00022692"/>
    </source>
</evidence>
<keyword evidence="4 5" id="KW-0472">Membrane</keyword>
<dbReference type="EMBL" id="CAMXCT030006521">
    <property type="protein sequence ID" value="CAL4802549.1"/>
    <property type="molecule type" value="Genomic_DNA"/>
</dbReference>
<proteinExistence type="predicted"/>
<dbReference type="OrthoDB" id="10257275at2759"/>
<keyword evidence="3 5" id="KW-1133">Transmembrane helix</keyword>
<sequence length="401" mass="43807">MGQYPLTPLRFVTHIFGHGDWKHFVGNTTSLLLVLPLLEEKYKARWLVIITLLNAVVGALANICLKPRTVVLGASGVVFQCMLLAVFSGRYHSPGDIPMTFILGVIIFLVPEIQAWGTDDGISHTAHMVGGLVGALAAFGAQGHARFAEEVHRGQVGMTDRFVAQPPGTVQMTWRYLTGSSGKEYPTSWEAGSELTFEEEVKSAPRPCKATLPDGRTAWVYWCDVAKPGSVSGEWAAATVKIHGVGGEFLGDFELTNFAEDLVTKVSKTLDQQDVTYSLVCDGIKLSFAKELKEQGVKPGASLTLVKEPVAAKAGSYEYGHKSYPEDRYSEWFELELLPDMTCNFYHVTAGPGRCGTESTTSKEKQKQGHWSAAAGPKVVISWDGEGSKVFDLDTRKFVPR</sequence>